<comment type="caution">
    <text evidence="1">The sequence shown here is derived from an EMBL/GenBank/DDBJ whole genome shotgun (WGS) entry which is preliminary data.</text>
</comment>
<feature type="non-terminal residue" evidence="1">
    <location>
        <position position="1"/>
    </location>
</feature>
<reference evidence="1" key="2">
    <citation type="submission" date="2020-03" db="EMBL/GenBank/DDBJ databases">
        <title>The second near-complete assembly of the hexaploid bread wheat (Triticum aestivum) genome.</title>
        <authorList>
            <person name="Zimin A.V."/>
            <person name="Puiu D."/>
            <person name="Shumante A."/>
            <person name="Alonge M."/>
            <person name="Salzberg S.L."/>
        </authorList>
    </citation>
    <scope>NUCLEOTIDE SEQUENCE</scope>
    <source>
        <tissue evidence="1">Leaf</tissue>
    </source>
</reference>
<evidence type="ECO:0000313" key="1">
    <source>
        <dbReference type="EMBL" id="KAF7078988.1"/>
    </source>
</evidence>
<dbReference type="EMBL" id="CM022226">
    <property type="protein sequence ID" value="KAF7078988.1"/>
    <property type="molecule type" value="Genomic_DNA"/>
</dbReference>
<name>A0A9R1I8E7_WHEAT</name>
<dbReference type="Proteomes" id="UP000815260">
    <property type="component" value="Chromosome 6A"/>
</dbReference>
<gene>
    <name evidence="1" type="ORF">CFC21_083310</name>
</gene>
<proteinExistence type="predicted"/>
<sequence length="16" mass="1642">INNMAEKVPPMKGGGV</sequence>
<reference evidence="1" key="1">
    <citation type="journal article" date="2017" name="Gigascience">
        <title>The first near-complete assembly of the hexaploid bread wheat genome, Triticum aestivum.</title>
        <authorList>
            <person name="Zimin A.V."/>
            <person name="Puiu D."/>
            <person name="Hall R."/>
            <person name="Kingan S."/>
            <person name="Clavijo B.J."/>
            <person name="Salzberg S.L."/>
        </authorList>
    </citation>
    <scope>NUCLEOTIDE SEQUENCE</scope>
    <source>
        <tissue evidence="1">Leaf</tissue>
    </source>
</reference>
<protein>
    <submittedName>
        <fullName evidence="1">Uncharacterized protein</fullName>
    </submittedName>
</protein>
<dbReference type="AlphaFoldDB" id="A0A9R1I8E7"/>
<organism evidence="1">
    <name type="scientific">Triticum aestivum</name>
    <name type="common">Wheat</name>
    <dbReference type="NCBI Taxonomy" id="4565"/>
    <lineage>
        <taxon>Eukaryota</taxon>
        <taxon>Viridiplantae</taxon>
        <taxon>Streptophyta</taxon>
        <taxon>Embryophyta</taxon>
        <taxon>Tracheophyta</taxon>
        <taxon>Spermatophyta</taxon>
        <taxon>Magnoliopsida</taxon>
        <taxon>Liliopsida</taxon>
        <taxon>Poales</taxon>
        <taxon>Poaceae</taxon>
        <taxon>BOP clade</taxon>
        <taxon>Pooideae</taxon>
        <taxon>Triticodae</taxon>
        <taxon>Triticeae</taxon>
        <taxon>Triticinae</taxon>
        <taxon>Triticum</taxon>
    </lineage>
</organism>
<accession>A0A9R1I8E7</accession>